<feature type="region of interest" description="Disordered" evidence="1">
    <location>
        <begin position="31"/>
        <end position="53"/>
    </location>
</feature>
<keyword evidence="3" id="KW-1185">Reference proteome</keyword>
<proteinExistence type="predicted"/>
<evidence type="ECO:0000313" key="3">
    <source>
        <dbReference type="Proteomes" id="UP000245829"/>
    </source>
</evidence>
<evidence type="ECO:0008006" key="4">
    <source>
        <dbReference type="Google" id="ProtNLM"/>
    </source>
</evidence>
<evidence type="ECO:0000313" key="2">
    <source>
        <dbReference type="EMBL" id="GBH33900.1"/>
    </source>
</evidence>
<evidence type="ECO:0000256" key="1">
    <source>
        <dbReference type="SAM" id="MobiDB-lite"/>
    </source>
</evidence>
<dbReference type="Proteomes" id="UP000245829">
    <property type="component" value="Unassembled WGS sequence"/>
</dbReference>
<comment type="caution">
    <text evidence="2">The sequence shown here is derived from an EMBL/GenBank/DDBJ whole genome shotgun (WGS) entry which is preliminary data.</text>
</comment>
<sequence>MGKFCKKCGRLMKNIDATHCSDECLLSDIRNSKPADESSKGIESWNDESDPWK</sequence>
<dbReference type="EMBL" id="BGKI01000002">
    <property type="protein sequence ID" value="GBH33900.1"/>
    <property type="molecule type" value="Genomic_DNA"/>
</dbReference>
<gene>
    <name evidence="2" type="ORF">NZNM25_06910</name>
</gene>
<dbReference type="AlphaFoldDB" id="A0A2S2KQD9"/>
<reference evidence="2 3" key="1">
    <citation type="submission" date="2018-05" db="EMBL/GenBank/DDBJ databases">
        <title>genome sequencing of Nitrosopumilus sp. NM25.</title>
        <authorList>
            <person name="Mori K."/>
            <person name="Nakagawa T."/>
        </authorList>
    </citation>
    <scope>NUCLEOTIDE SEQUENCE [LARGE SCALE GENOMIC DNA]</scope>
    <source>
        <strain evidence="2 3">NM25</strain>
    </source>
</reference>
<feature type="compositionally biased region" description="Basic and acidic residues" evidence="1">
    <location>
        <begin position="31"/>
        <end position="40"/>
    </location>
</feature>
<accession>A0A2S2KQD9</accession>
<protein>
    <recommendedName>
        <fullName evidence="4">DNA gyrase inhibitor YacG</fullName>
    </recommendedName>
</protein>
<name>A0A2S2KQD9_9ARCH</name>
<organism evidence="2 3">
    <name type="scientific">Nitrosopumilus zosterae</name>
    <dbReference type="NCBI Taxonomy" id="718286"/>
    <lineage>
        <taxon>Archaea</taxon>
        <taxon>Nitrososphaerota</taxon>
        <taxon>Nitrososphaeria</taxon>
        <taxon>Nitrosopumilales</taxon>
        <taxon>Nitrosopumilaceae</taxon>
        <taxon>Nitrosopumilus</taxon>
    </lineage>
</organism>